<evidence type="ECO:0000313" key="1">
    <source>
        <dbReference type="EMBL" id="KLN62648.1"/>
    </source>
</evidence>
<organism evidence="1 2">
    <name type="scientific">Kiloniella spongiae</name>
    <dbReference type="NCBI Taxonomy" id="1489064"/>
    <lineage>
        <taxon>Bacteria</taxon>
        <taxon>Pseudomonadati</taxon>
        <taxon>Pseudomonadota</taxon>
        <taxon>Alphaproteobacteria</taxon>
        <taxon>Rhodospirillales</taxon>
        <taxon>Kiloniellaceae</taxon>
        <taxon>Kiloniella</taxon>
    </lineage>
</organism>
<gene>
    <name evidence="1" type="ORF">WH96_01875</name>
</gene>
<protein>
    <recommendedName>
        <fullName evidence="3">DUF721 domain-containing protein</fullName>
    </recommendedName>
</protein>
<proteinExistence type="predicted"/>
<dbReference type="AlphaFoldDB" id="A0A0H2MJN4"/>
<evidence type="ECO:0000313" key="2">
    <source>
        <dbReference type="Proteomes" id="UP000035444"/>
    </source>
</evidence>
<name>A0A0H2MJN4_9PROT</name>
<evidence type="ECO:0008006" key="3">
    <source>
        <dbReference type="Google" id="ProtNLM"/>
    </source>
</evidence>
<reference evidence="1 2" key="1">
    <citation type="submission" date="2015-03" db="EMBL/GenBank/DDBJ databases">
        <title>Genome Sequence of Kiloniella spongiae MEBiC09566, isolated from a marine sponge.</title>
        <authorList>
            <person name="Shao Z."/>
            <person name="Wang L."/>
            <person name="Li X."/>
        </authorList>
    </citation>
    <scope>NUCLEOTIDE SEQUENCE [LARGE SCALE GENOMIC DNA]</scope>
    <source>
        <strain evidence="1 2">MEBiC09566</strain>
    </source>
</reference>
<keyword evidence="2" id="KW-1185">Reference proteome</keyword>
<dbReference type="InterPro" id="IPR007922">
    <property type="entry name" value="DciA-like"/>
</dbReference>
<dbReference type="EMBL" id="LAQL01000002">
    <property type="protein sequence ID" value="KLN62648.1"/>
    <property type="molecule type" value="Genomic_DNA"/>
</dbReference>
<accession>A0A0H2MJN4</accession>
<comment type="caution">
    <text evidence="1">The sequence shown here is derived from an EMBL/GenBank/DDBJ whole genome shotgun (WGS) entry which is preliminary data.</text>
</comment>
<dbReference type="Proteomes" id="UP000035444">
    <property type="component" value="Unassembled WGS sequence"/>
</dbReference>
<sequence>MQPIAATLPRLTKRITGKRGFAEAGLIEDWSVIVGKDLANQCLPIKLRYPSQGIRNDGTLLIKADPAFALAIQQQTPQIIERVNSHFGYRAIARISLQQGPLYKPETKQAPELPKLSVKEQQDIKTEFSNVENEALRTSLERLAATTRAKNKINK</sequence>
<dbReference type="PIRSF" id="PIRSF032064">
    <property type="entry name" value="UCP032064"/>
    <property type="match status" value="1"/>
</dbReference>
<dbReference type="Pfam" id="PF05258">
    <property type="entry name" value="DciA"/>
    <property type="match status" value="1"/>
</dbReference>
<dbReference type="InterPro" id="IPR010593">
    <property type="entry name" value="DUF1159"/>
</dbReference>
<dbReference type="STRING" id="1489064.WH96_01875"/>